<reference evidence="1" key="1">
    <citation type="submission" date="2020-10" db="EMBL/GenBank/DDBJ databases">
        <title>An improved Amphimedon queenslandica hologenome assembly reveals how three proteobacterial symbionts can extend the metabolic phenotypic of their marine sponge host.</title>
        <authorList>
            <person name="Degnan B."/>
            <person name="Degnan S."/>
            <person name="Xiang X."/>
        </authorList>
    </citation>
    <scope>NUCLEOTIDE SEQUENCE</scope>
    <source>
        <strain evidence="1">AqS2</strain>
    </source>
</reference>
<dbReference type="EMBL" id="JADHEI010000058">
    <property type="protein sequence ID" value="MBF2735954.1"/>
    <property type="molecule type" value="Genomic_DNA"/>
</dbReference>
<evidence type="ECO:0000313" key="1">
    <source>
        <dbReference type="EMBL" id="MBF2735954.1"/>
    </source>
</evidence>
<protein>
    <submittedName>
        <fullName evidence="1">Uncharacterized protein</fullName>
    </submittedName>
</protein>
<organism evidence="1 2">
    <name type="scientific">Candidatus Amphirhobacter heronislandensis</name>
    <dbReference type="NCBI Taxonomy" id="1732024"/>
    <lineage>
        <taxon>Bacteria</taxon>
        <taxon>Pseudomonadati</taxon>
        <taxon>Pseudomonadota</taxon>
        <taxon>Gammaproteobacteria</taxon>
        <taxon>Candidatus Tethybacterales</taxon>
        <taxon>Candidatus Tethybacteraceae</taxon>
        <taxon>Candidatus Amphirhobacter</taxon>
    </lineage>
</organism>
<name>A0A930XYP4_9GAMM</name>
<dbReference type="AlphaFoldDB" id="A0A930XYP4"/>
<comment type="caution">
    <text evidence="1">The sequence shown here is derived from an EMBL/GenBank/DDBJ whole genome shotgun (WGS) entry which is preliminary data.</text>
</comment>
<proteinExistence type="predicted"/>
<dbReference type="Proteomes" id="UP000604381">
    <property type="component" value="Unassembled WGS sequence"/>
</dbReference>
<accession>A0A930XYP4</accession>
<gene>
    <name evidence="1" type="ORF">ISN26_07830</name>
</gene>
<evidence type="ECO:0000313" key="2">
    <source>
        <dbReference type="Proteomes" id="UP000604381"/>
    </source>
</evidence>
<sequence>MKFIYFLIAVLALMALLANRGVHRSLMDNAIAAEALRDAAALPVNERASLLLIYATMPAEQRAVIEKVCTPIHTDYVNLAGSSASLPANRAPGCQALFRAGWSPAWTIQSSL</sequence>
<keyword evidence="2" id="KW-1185">Reference proteome</keyword>